<evidence type="ECO:0000313" key="2">
    <source>
        <dbReference type="Proteomes" id="UP000031014"/>
    </source>
</evidence>
<dbReference type="Proteomes" id="UP000031014">
    <property type="component" value="Unassembled WGS sequence"/>
</dbReference>
<dbReference type="EMBL" id="BASE01000107">
    <property type="protein sequence ID" value="GAM16151.1"/>
    <property type="molecule type" value="Genomic_DNA"/>
</dbReference>
<gene>
    <name evidence="1" type="ORF">SAMD00020551_4324</name>
</gene>
<protein>
    <submittedName>
        <fullName evidence="1">Uncharacterized protein</fullName>
    </submittedName>
</protein>
<sequence length="50" mass="5969">MLLLSKKKNEDVKRKEEILQQNLKILSKDISFHSIIGLFLQKWIPLKEFS</sequence>
<reference evidence="1 2" key="1">
    <citation type="submission" date="2013-06" db="EMBL/GenBank/DDBJ databases">
        <title>Whole genome shotgun sequence of Bacillus selenatarsenatis SF-1.</title>
        <authorList>
            <person name="Kuroda M."/>
            <person name="Sei K."/>
            <person name="Yamashita M."/>
            <person name="Ike M."/>
        </authorList>
    </citation>
    <scope>NUCLEOTIDE SEQUENCE [LARGE SCALE GENOMIC DNA]</scope>
    <source>
        <strain evidence="1 2">SF-1</strain>
    </source>
</reference>
<comment type="caution">
    <text evidence="1">The sequence shown here is derived from an EMBL/GenBank/DDBJ whole genome shotgun (WGS) entry which is preliminary data.</text>
</comment>
<dbReference type="STRING" id="1321606.SAMD00020551_4324"/>
<accession>A0A0A8XD96</accession>
<keyword evidence="2" id="KW-1185">Reference proteome</keyword>
<proteinExistence type="predicted"/>
<name>A0A0A8XD96_MESS1</name>
<organism evidence="1 2">
    <name type="scientific">Mesobacillus selenatarsenatis (strain DSM 18680 / JCM 14380 / FERM P-15431 / SF-1)</name>
    <dbReference type="NCBI Taxonomy" id="1321606"/>
    <lineage>
        <taxon>Bacteria</taxon>
        <taxon>Bacillati</taxon>
        <taxon>Bacillota</taxon>
        <taxon>Bacilli</taxon>
        <taxon>Bacillales</taxon>
        <taxon>Bacillaceae</taxon>
        <taxon>Mesobacillus</taxon>
    </lineage>
</organism>
<dbReference type="AlphaFoldDB" id="A0A0A8XD96"/>
<evidence type="ECO:0000313" key="1">
    <source>
        <dbReference type="EMBL" id="GAM16151.1"/>
    </source>
</evidence>